<accession>A0A9Q9HER4</accession>
<dbReference type="GO" id="GO:0006259">
    <property type="term" value="P:DNA metabolic process"/>
    <property type="evidence" value="ECO:0007669"/>
    <property type="project" value="UniProtKB-ARBA"/>
</dbReference>
<dbReference type="RefSeq" id="WP_259970223.1">
    <property type="nucleotide sequence ID" value="NZ_CP081070.1"/>
</dbReference>
<dbReference type="GO" id="GO:0003676">
    <property type="term" value="F:nucleic acid binding"/>
    <property type="evidence" value="ECO:0007669"/>
    <property type="project" value="InterPro"/>
</dbReference>
<dbReference type="SUPFAM" id="SSF53098">
    <property type="entry name" value="Ribonuclease H-like"/>
    <property type="match status" value="1"/>
</dbReference>
<feature type="domain" description="Exonuclease" evidence="1">
    <location>
        <begin position="3"/>
        <end position="162"/>
    </location>
</feature>
<dbReference type="KEGG" id="lcae:K3721_09760"/>
<dbReference type="InterPro" id="IPR013520">
    <property type="entry name" value="Ribonucl_H"/>
</dbReference>
<dbReference type="Proteomes" id="UP001058713">
    <property type="component" value="Chromosome"/>
</dbReference>
<dbReference type="EMBL" id="CP081070">
    <property type="protein sequence ID" value="UWQ52337.1"/>
    <property type="molecule type" value="Genomic_DNA"/>
</dbReference>
<name>A0A9Q9HER4_LEICA</name>
<sequence>MIQPVFIDFEASSLSPVSWPIEAGLAWLDERKVVVESRLIRPRPEWPEDDWNPASEEVHGISRSDLDDAATADDVASWLWETVAGRQLVSDAPEFDQRWLDRLLDRSGPQIDDFDRVVWQAFSDCGEVKAGRLHRVYEKRMNRPIRHRAGDDAACLCHAWLAGVGK</sequence>
<evidence type="ECO:0000313" key="3">
    <source>
        <dbReference type="Proteomes" id="UP001058713"/>
    </source>
</evidence>
<dbReference type="AlphaFoldDB" id="A0A9Q9HER4"/>
<dbReference type="InterPro" id="IPR012337">
    <property type="entry name" value="RNaseH-like_sf"/>
</dbReference>
<reference evidence="2" key="1">
    <citation type="submission" date="2021-08" db="EMBL/GenBank/DDBJ databases">
        <authorList>
            <person name="Nwanade C."/>
            <person name="Wang M."/>
            <person name="Masoudi A."/>
            <person name="Yu Z."/>
            <person name="Liu J."/>
        </authorList>
    </citation>
    <scope>NUCLEOTIDE SEQUENCE</scope>
    <source>
        <strain evidence="2">S122</strain>
    </source>
</reference>
<gene>
    <name evidence="2" type="ORF">K3721_09760</name>
</gene>
<proteinExistence type="predicted"/>
<dbReference type="GO" id="GO:0004527">
    <property type="term" value="F:exonuclease activity"/>
    <property type="evidence" value="ECO:0007669"/>
    <property type="project" value="UniProtKB-ARBA"/>
</dbReference>
<dbReference type="Gene3D" id="3.30.420.10">
    <property type="entry name" value="Ribonuclease H-like superfamily/Ribonuclease H"/>
    <property type="match status" value="1"/>
</dbReference>
<protein>
    <recommendedName>
        <fullName evidence="1">Exonuclease domain-containing protein</fullName>
    </recommendedName>
</protein>
<dbReference type="SMART" id="SM00479">
    <property type="entry name" value="EXOIII"/>
    <property type="match status" value="1"/>
</dbReference>
<evidence type="ECO:0000313" key="2">
    <source>
        <dbReference type="EMBL" id="UWQ52337.1"/>
    </source>
</evidence>
<evidence type="ECO:0000259" key="1">
    <source>
        <dbReference type="SMART" id="SM00479"/>
    </source>
</evidence>
<dbReference type="InterPro" id="IPR036397">
    <property type="entry name" value="RNaseH_sf"/>
</dbReference>
<organism evidence="2 3">
    <name type="scientific">Leisingera caerulea</name>
    <name type="common">Phaeobacter caeruleus</name>
    <dbReference type="NCBI Taxonomy" id="506591"/>
    <lineage>
        <taxon>Bacteria</taxon>
        <taxon>Pseudomonadati</taxon>
        <taxon>Pseudomonadota</taxon>
        <taxon>Alphaproteobacteria</taxon>
        <taxon>Rhodobacterales</taxon>
        <taxon>Roseobacteraceae</taxon>
        <taxon>Leisingera</taxon>
    </lineage>
</organism>